<dbReference type="Pfam" id="PF02782">
    <property type="entry name" value="FGGY_C"/>
    <property type="match status" value="1"/>
</dbReference>
<dbReference type="PANTHER" id="PTHR10196">
    <property type="entry name" value="SUGAR KINASE"/>
    <property type="match status" value="1"/>
</dbReference>
<organism evidence="13 14">
    <name type="scientific">Anatilimnocola aggregata</name>
    <dbReference type="NCBI Taxonomy" id="2528021"/>
    <lineage>
        <taxon>Bacteria</taxon>
        <taxon>Pseudomonadati</taxon>
        <taxon>Planctomycetota</taxon>
        <taxon>Planctomycetia</taxon>
        <taxon>Pirellulales</taxon>
        <taxon>Pirellulaceae</taxon>
        <taxon>Anatilimnocola</taxon>
    </lineage>
</organism>
<evidence type="ECO:0000259" key="12">
    <source>
        <dbReference type="Pfam" id="PF02782"/>
    </source>
</evidence>
<dbReference type="UniPathway" id="UPA00618">
    <property type="reaction ID" value="UER00672"/>
</dbReference>
<feature type="binding site" evidence="9">
    <location>
        <position position="81"/>
    </location>
    <ligand>
        <name>glycerol</name>
        <dbReference type="ChEBI" id="CHEBI:17754"/>
    </ligand>
</feature>
<feature type="binding site" evidence="9">
    <location>
        <position position="265"/>
    </location>
    <ligand>
        <name>ATP</name>
        <dbReference type="ChEBI" id="CHEBI:30616"/>
    </ligand>
</feature>
<feature type="binding site" evidence="9">
    <location>
        <position position="312"/>
    </location>
    <ligand>
        <name>ATP</name>
        <dbReference type="ChEBI" id="CHEBI:30616"/>
    </ligand>
</feature>
<dbReference type="GO" id="GO:0019563">
    <property type="term" value="P:glycerol catabolic process"/>
    <property type="evidence" value="ECO:0007669"/>
    <property type="project" value="UniProtKB-UniRule"/>
</dbReference>
<comment type="activity regulation">
    <text evidence="9">Inhibited by fructose 1,6-bisphosphate (FBP).</text>
</comment>
<feature type="binding site" evidence="9">
    <location>
        <position position="11"/>
    </location>
    <ligand>
        <name>ADP</name>
        <dbReference type="ChEBI" id="CHEBI:456216"/>
    </ligand>
</feature>
<dbReference type="GO" id="GO:0004370">
    <property type="term" value="F:glycerol kinase activity"/>
    <property type="evidence" value="ECO:0007669"/>
    <property type="project" value="UniProtKB-UniRule"/>
</dbReference>
<feature type="binding site" evidence="9">
    <location>
        <position position="11"/>
    </location>
    <ligand>
        <name>sn-glycerol 3-phosphate</name>
        <dbReference type="ChEBI" id="CHEBI:57597"/>
    </ligand>
</feature>
<dbReference type="GO" id="GO:0005524">
    <property type="term" value="F:ATP binding"/>
    <property type="evidence" value="ECO:0007669"/>
    <property type="project" value="UniProtKB-UniRule"/>
</dbReference>
<evidence type="ECO:0000256" key="1">
    <source>
        <dbReference type="ARBA" id="ARBA00005190"/>
    </source>
</evidence>
<dbReference type="NCBIfam" id="TIGR01311">
    <property type="entry name" value="glycerol_kin"/>
    <property type="match status" value="1"/>
</dbReference>
<dbReference type="KEGG" id="aagg:ETAA8_05190"/>
<dbReference type="GO" id="GO:0005829">
    <property type="term" value="C:cytosol"/>
    <property type="evidence" value="ECO:0007669"/>
    <property type="project" value="UniProtKB-ARBA"/>
</dbReference>
<keyword evidence="5 9" id="KW-0418">Kinase</keyword>
<evidence type="ECO:0000256" key="2">
    <source>
        <dbReference type="ARBA" id="ARBA00009156"/>
    </source>
</evidence>
<evidence type="ECO:0000256" key="10">
    <source>
        <dbReference type="RuleBase" id="RU003733"/>
    </source>
</evidence>
<dbReference type="Proteomes" id="UP000315017">
    <property type="component" value="Chromosome"/>
</dbReference>
<dbReference type="InterPro" id="IPR043129">
    <property type="entry name" value="ATPase_NBD"/>
</dbReference>
<feature type="binding site" evidence="9">
    <location>
        <position position="81"/>
    </location>
    <ligand>
        <name>sn-glycerol 3-phosphate</name>
        <dbReference type="ChEBI" id="CHEBI:57597"/>
    </ligand>
</feature>
<comment type="function">
    <text evidence="9">Key enzyme in the regulation of glycerol uptake and metabolism. Catalyzes the phosphorylation of glycerol to yield sn-glycerol 3-phosphate.</text>
</comment>
<feature type="domain" description="Carbohydrate kinase FGGY N-terminal" evidence="11">
    <location>
        <begin position="4"/>
        <end position="250"/>
    </location>
</feature>
<evidence type="ECO:0000256" key="7">
    <source>
        <dbReference type="ARBA" id="ARBA00022840"/>
    </source>
</evidence>
<feature type="binding site" evidence="9">
    <location>
        <position position="82"/>
    </location>
    <ligand>
        <name>glycerol</name>
        <dbReference type="ChEBI" id="CHEBI:17754"/>
    </ligand>
</feature>
<dbReference type="SUPFAM" id="SSF53067">
    <property type="entry name" value="Actin-like ATPase domain"/>
    <property type="match status" value="2"/>
</dbReference>
<feature type="binding site" evidence="9">
    <location>
        <position position="265"/>
    </location>
    <ligand>
        <name>ADP</name>
        <dbReference type="ChEBI" id="CHEBI:456216"/>
    </ligand>
</feature>
<feature type="binding site" evidence="9">
    <location>
        <position position="133"/>
    </location>
    <ligand>
        <name>sn-glycerol 3-phosphate</name>
        <dbReference type="ChEBI" id="CHEBI:57597"/>
    </ligand>
</feature>
<dbReference type="AlphaFoldDB" id="A0A517Y5C8"/>
<evidence type="ECO:0000256" key="4">
    <source>
        <dbReference type="ARBA" id="ARBA00022741"/>
    </source>
</evidence>
<dbReference type="EMBL" id="CP036274">
    <property type="protein sequence ID" value="QDU25451.1"/>
    <property type="molecule type" value="Genomic_DNA"/>
</dbReference>
<dbReference type="PROSITE" id="PS00933">
    <property type="entry name" value="FGGY_KINASES_1"/>
    <property type="match status" value="1"/>
</dbReference>
<feature type="binding site" evidence="9">
    <location>
        <position position="13"/>
    </location>
    <ligand>
        <name>ATP</name>
        <dbReference type="ChEBI" id="CHEBI:30616"/>
    </ligand>
</feature>
<comment type="similarity">
    <text evidence="2 9 10">Belongs to the FGGY kinase family.</text>
</comment>
<evidence type="ECO:0000313" key="13">
    <source>
        <dbReference type="EMBL" id="QDU25451.1"/>
    </source>
</evidence>
<dbReference type="CDD" id="cd07786">
    <property type="entry name" value="FGGY_EcGK_like"/>
    <property type="match status" value="1"/>
</dbReference>
<evidence type="ECO:0000256" key="9">
    <source>
        <dbReference type="HAMAP-Rule" id="MF_00186"/>
    </source>
</evidence>
<keyword evidence="7 9" id="KW-0067">ATP-binding</keyword>
<keyword evidence="14" id="KW-1185">Reference proteome</keyword>
<evidence type="ECO:0000259" key="11">
    <source>
        <dbReference type="Pfam" id="PF00370"/>
    </source>
</evidence>
<evidence type="ECO:0000256" key="5">
    <source>
        <dbReference type="ARBA" id="ARBA00022777"/>
    </source>
</evidence>
<accession>A0A517Y5C8</accession>
<feature type="domain" description="Carbohydrate kinase FGGY C-terminal" evidence="12">
    <location>
        <begin position="261"/>
        <end position="448"/>
    </location>
</feature>
<dbReference type="InterPro" id="IPR018484">
    <property type="entry name" value="FGGY_N"/>
</dbReference>
<dbReference type="InterPro" id="IPR018483">
    <property type="entry name" value="Carb_kinase_FGGY_CS"/>
</dbReference>
<dbReference type="PIRSF" id="PIRSF000538">
    <property type="entry name" value="GlpK"/>
    <property type="match status" value="1"/>
</dbReference>
<dbReference type="InterPro" id="IPR018485">
    <property type="entry name" value="FGGY_C"/>
</dbReference>
<dbReference type="FunFam" id="3.30.420.40:FF:000008">
    <property type="entry name" value="Glycerol kinase"/>
    <property type="match status" value="1"/>
</dbReference>
<feature type="binding site" evidence="9">
    <location>
        <position position="409"/>
    </location>
    <ligand>
        <name>ATP</name>
        <dbReference type="ChEBI" id="CHEBI:30616"/>
    </ligand>
</feature>
<dbReference type="Pfam" id="PF00370">
    <property type="entry name" value="FGGY_N"/>
    <property type="match status" value="1"/>
</dbReference>
<dbReference type="InterPro" id="IPR000577">
    <property type="entry name" value="Carb_kinase_FGGY"/>
</dbReference>
<feature type="binding site" evidence="9">
    <location>
        <position position="15"/>
    </location>
    <ligand>
        <name>ADP</name>
        <dbReference type="ChEBI" id="CHEBI:456216"/>
    </ligand>
</feature>
<dbReference type="NCBIfam" id="NF000756">
    <property type="entry name" value="PRK00047.1"/>
    <property type="match status" value="1"/>
</dbReference>
<evidence type="ECO:0000256" key="8">
    <source>
        <dbReference type="ARBA" id="ARBA00052101"/>
    </source>
</evidence>
<feature type="binding site" evidence="9">
    <location>
        <position position="409"/>
    </location>
    <ligand>
        <name>ADP</name>
        <dbReference type="ChEBI" id="CHEBI:456216"/>
    </ligand>
</feature>
<feature type="binding site" evidence="9">
    <location>
        <position position="244"/>
    </location>
    <ligand>
        <name>glycerol</name>
        <dbReference type="ChEBI" id="CHEBI:17754"/>
    </ligand>
</feature>
<feature type="binding site" evidence="9">
    <location>
        <position position="243"/>
    </location>
    <ligand>
        <name>glycerol</name>
        <dbReference type="ChEBI" id="CHEBI:17754"/>
    </ligand>
</feature>
<dbReference type="PROSITE" id="PS00445">
    <property type="entry name" value="FGGY_KINASES_2"/>
    <property type="match status" value="1"/>
</dbReference>
<feature type="binding site" evidence="9">
    <location>
        <position position="308"/>
    </location>
    <ligand>
        <name>ADP</name>
        <dbReference type="ChEBI" id="CHEBI:456216"/>
    </ligand>
</feature>
<dbReference type="EC" id="2.7.1.30" evidence="9"/>
<protein>
    <recommendedName>
        <fullName evidence="9">Glycerol kinase</fullName>
        <ecNumber evidence="9">2.7.1.30</ecNumber>
    </recommendedName>
    <alternativeName>
        <fullName evidence="9">ATP:glycerol 3-phosphotransferase</fullName>
    </alternativeName>
    <alternativeName>
        <fullName evidence="9">Glycerokinase</fullName>
        <shortName evidence="9">GK</shortName>
    </alternativeName>
</protein>
<dbReference type="OrthoDB" id="9805576at2"/>
<feature type="binding site" evidence="9">
    <location>
        <position position="308"/>
    </location>
    <ligand>
        <name>ATP</name>
        <dbReference type="ChEBI" id="CHEBI:30616"/>
    </ligand>
</feature>
<dbReference type="GO" id="GO:0006072">
    <property type="term" value="P:glycerol-3-phosphate metabolic process"/>
    <property type="evidence" value="ECO:0007669"/>
    <property type="project" value="InterPro"/>
</dbReference>
<feature type="binding site" evidence="9">
    <location>
        <position position="12"/>
    </location>
    <ligand>
        <name>ATP</name>
        <dbReference type="ChEBI" id="CHEBI:30616"/>
    </ligand>
</feature>
<sequence>MPHILALDQGTTSCRAIVFNHAGEIQAVAQQEFEQHFPKPGWVEHDAHEIWSTQIGVATEVVARASLRPSDIVAIGITNQRETTVLWDRETGHPIHHAIVWQDRRTAPLCDQLQAAGNADLIQERTGLLLDAYFSATKIAWLLDNVPGARAKAEAGKLAFGTIDTWLVWNLTGGAQHITDITNASRTMLLNIHTGEWDEELLKLFNIPRSLLPEVRSSSEIYGETTGGLLNARGIPIAGIAGDQQAALFGQLCLEPGQTKTTYGTGCFMLKSTGTKPLISKNRLLSTIACRRNNQTTYALEGSVFIGGAVVQWLRDGLEIIRKSSEVSQLAASVPDNGGVFLVPAFAGLGAPHWDPAARGLMIGLTRGTTKAHIARAAVESIAFQVADLLSAMQADSENDLTEMRVDGGASKDDLLMQFQADLLGVPLVRPKEIETTALGAAYLAGLAVGFWQGTDELVHLQQIDRRYEPKMPRSKVDALRGEWQRAVERCKLWEGGSR</sequence>
<feature type="binding site" evidence="9">
    <location>
        <position position="11"/>
    </location>
    <ligand>
        <name>ATP</name>
        <dbReference type="ChEBI" id="CHEBI:30616"/>
    </ligand>
</feature>
<proteinExistence type="inferred from homology"/>
<keyword evidence="6 9" id="KW-0319">Glycerol metabolism</keyword>
<evidence type="ECO:0000313" key="14">
    <source>
        <dbReference type="Proteomes" id="UP000315017"/>
    </source>
</evidence>
<feature type="binding site" evidence="9">
    <location>
        <position position="243"/>
    </location>
    <ligand>
        <name>sn-glycerol 3-phosphate</name>
        <dbReference type="ChEBI" id="CHEBI:57597"/>
    </ligand>
</feature>
<evidence type="ECO:0000256" key="6">
    <source>
        <dbReference type="ARBA" id="ARBA00022798"/>
    </source>
</evidence>
<dbReference type="FunFam" id="3.30.420.40:FF:000007">
    <property type="entry name" value="Glycerol kinase"/>
    <property type="match status" value="1"/>
</dbReference>
<dbReference type="InterPro" id="IPR005999">
    <property type="entry name" value="Glycerol_kin"/>
</dbReference>
<name>A0A517Y5C8_9BACT</name>
<keyword evidence="4 9" id="KW-0547">Nucleotide-binding</keyword>
<comment type="caution">
    <text evidence="9">Lacks conserved residue(s) required for the propagation of feature annotation.</text>
</comment>
<dbReference type="HAMAP" id="MF_00186">
    <property type="entry name" value="Glycerol_kin"/>
    <property type="match status" value="1"/>
</dbReference>
<comment type="pathway">
    <text evidence="1 9">Polyol metabolism; glycerol degradation via glycerol kinase pathway; sn-glycerol 3-phosphate from glycerol: step 1/1.</text>
</comment>
<dbReference type="RefSeq" id="WP_145084409.1">
    <property type="nucleotide sequence ID" value="NZ_CP036274.1"/>
</dbReference>
<reference evidence="13 14" key="1">
    <citation type="submission" date="2019-02" db="EMBL/GenBank/DDBJ databases">
        <title>Deep-cultivation of Planctomycetes and their phenomic and genomic characterization uncovers novel biology.</title>
        <authorList>
            <person name="Wiegand S."/>
            <person name="Jogler M."/>
            <person name="Boedeker C."/>
            <person name="Pinto D."/>
            <person name="Vollmers J."/>
            <person name="Rivas-Marin E."/>
            <person name="Kohn T."/>
            <person name="Peeters S.H."/>
            <person name="Heuer A."/>
            <person name="Rast P."/>
            <person name="Oberbeckmann S."/>
            <person name="Bunk B."/>
            <person name="Jeske O."/>
            <person name="Meyerdierks A."/>
            <person name="Storesund J.E."/>
            <person name="Kallscheuer N."/>
            <person name="Luecker S."/>
            <person name="Lage O.M."/>
            <person name="Pohl T."/>
            <person name="Merkel B.J."/>
            <person name="Hornburger P."/>
            <person name="Mueller R.-W."/>
            <person name="Bruemmer F."/>
            <person name="Labrenz M."/>
            <person name="Spormann A.M."/>
            <person name="Op den Camp H."/>
            <person name="Overmann J."/>
            <person name="Amann R."/>
            <person name="Jetten M.S.M."/>
            <person name="Mascher T."/>
            <person name="Medema M.H."/>
            <person name="Devos D.P."/>
            <person name="Kaster A.-K."/>
            <person name="Ovreas L."/>
            <person name="Rohde M."/>
            <person name="Galperin M.Y."/>
            <person name="Jogler C."/>
        </authorList>
    </citation>
    <scope>NUCLEOTIDE SEQUENCE [LARGE SCALE GENOMIC DNA]</scope>
    <source>
        <strain evidence="13 14">ETA_A8</strain>
    </source>
</reference>
<evidence type="ECO:0000256" key="3">
    <source>
        <dbReference type="ARBA" id="ARBA00022679"/>
    </source>
</evidence>
<feature type="binding site" evidence="9">
    <location>
        <position position="82"/>
    </location>
    <ligand>
        <name>sn-glycerol 3-phosphate</name>
        <dbReference type="ChEBI" id="CHEBI:57597"/>
    </ligand>
</feature>
<feature type="binding site" evidence="9">
    <location>
        <position position="133"/>
    </location>
    <ligand>
        <name>glycerol</name>
        <dbReference type="ChEBI" id="CHEBI:17754"/>
    </ligand>
</feature>
<comment type="catalytic activity">
    <reaction evidence="8 9">
        <text>glycerol + ATP = sn-glycerol 3-phosphate + ADP + H(+)</text>
        <dbReference type="Rhea" id="RHEA:21644"/>
        <dbReference type="ChEBI" id="CHEBI:15378"/>
        <dbReference type="ChEBI" id="CHEBI:17754"/>
        <dbReference type="ChEBI" id="CHEBI:30616"/>
        <dbReference type="ChEBI" id="CHEBI:57597"/>
        <dbReference type="ChEBI" id="CHEBI:456216"/>
        <dbReference type="EC" id="2.7.1.30"/>
    </reaction>
</comment>
<keyword evidence="3 9" id="KW-0808">Transferase</keyword>
<dbReference type="Gene3D" id="3.30.420.40">
    <property type="match status" value="2"/>
</dbReference>
<gene>
    <name evidence="9 13" type="primary">glpK</name>
    <name evidence="13" type="ORF">ETAA8_05190</name>
</gene>
<dbReference type="PANTHER" id="PTHR10196:SF69">
    <property type="entry name" value="GLYCEROL KINASE"/>
    <property type="match status" value="1"/>
</dbReference>